<dbReference type="PANTHER" id="PTHR46283">
    <property type="entry name" value="E3 UBIQUITIN-PROTEIN LIGASE MARCH5"/>
    <property type="match status" value="1"/>
</dbReference>
<keyword evidence="7 9" id="KW-0472">Membrane</keyword>
<dbReference type="SUPFAM" id="SSF57850">
    <property type="entry name" value="RING/U-box"/>
    <property type="match status" value="1"/>
</dbReference>
<dbReference type="AlphaFoldDB" id="A0A8H6VJ79"/>
<dbReference type="InterPro" id="IPR013083">
    <property type="entry name" value="Znf_RING/FYVE/PHD"/>
</dbReference>
<keyword evidence="2 9" id="KW-0812">Transmembrane</keyword>
<keyword evidence="4" id="KW-0863">Zinc-finger</keyword>
<evidence type="ECO:0000256" key="6">
    <source>
        <dbReference type="ARBA" id="ARBA00022989"/>
    </source>
</evidence>
<evidence type="ECO:0000256" key="9">
    <source>
        <dbReference type="SAM" id="Phobius"/>
    </source>
</evidence>
<evidence type="ECO:0000256" key="7">
    <source>
        <dbReference type="ARBA" id="ARBA00023136"/>
    </source>
</evidence>
<feature type="compositionally biased region" description="Low complexity" evidence="8">
    <location>
        <begin position="428"/>
        <end position="450"/>
    </location>
</feature>
<evidence type="ECO:0000256" key="1">
    <source>
        <dbReference type="ARBA" id="ARBA00004141"/>
    </source>
</evidence>
<dbReference type="Gene3D" id="3.30.40.10">
    <property type="entry name" value="Zinc/RING finger domain, C3HC4 (zinc finger)"/>
    <property type="match status" value="1"/>
</dbReference>
<protein>
    <submittedName>
        <fullName evidence="11">E3 ubiquitin-protein ligase MARCHF5</fullName>
    </submittedName>
</protein>
<evidence type="ECO:0000256" key="8">
    <source>
        <dbReference type="SAM" id="MobiDB-lite"/>
    </source>
</evidence>
<feature type="compositionally biased region" description="Polar residues" evidence="8">
    <location>
        <begin position="63"/>
        <end position="74"/>
    </location>
</feature>
<name>A0A8H6VJ79_9PEZI</name>
<evidence type="ECO:0000259" key="10">
    <source>
        <dbReference type="PROSITE" id="PS51292"/>
    </source>
</evidence>
<keyword evidence="5" id="KW-0862">Zinc</keyword>
<proteinExistence type="predicted"/>
<feature type="transmembrane region" description="Helical" evidence="9">
    <location>
        <begin position="526"/>
        <end position="549"/>
    </location>
</feature>
<dbReference type="OrthoDB" id="5817083at2759"/>
<comment type="caution">
    <text evidence="11">The sequence shown here is derived from an EMBL/GenBank/DDBJ whole genome shotgun (WGS) entry which is preliminary data.</text>
</comment>
<organism evidence="11 12">
    <name type="scientific">Pseudocercospora fuligena</name>
    <dbReference type="NCBI Taxonomy" id="685502"/>
    <lineage>
        <taxon>Eukaryota</taxon>
        <taxon>Fungi</taxon>
        <taxon>Dikarya</taxon>
        <taxon>Ascomycota</taxon>
        <taxon>Pezizomycotina</taxon>
        <taxon>Dothideomycetes</taxon>
        <taxon>Dothideomycetidae</taxon>
        <taxon>Mycosphaerellales</taxon>
        <taxon>Mycosphaerellaceae</taxon>
        <taxon>Pseudocercospora</taxon>
    </lineage>
</organism>
<evidence type="ECO:0000313" key="12">
    <source>
        <dbReference type="Proteomes" id="UP000660729"/>
    </source>
</evidence>
<evidence type="ECO:0000256" key="4">
    <source>
        <dbReference type="ARBA" id="ARBA00022771"/>
    </source>
</evidence>
<comment type="subcellular location">
    <subcellularLocation>
        <location evidence="1">Membrane</location>
        <topology evidence="1">Multi-pass membrane protein</topology>
    </subcellularLocation>
</comment>
<feature type="region of interest" description="Disordered" evidence="8">
    <location>
        <begin position="338"/>
        <end position="366"/>
    </location>
</feature>
<keyword evidence="12" id="KW-1185">Reference proteome</keyword>
<dbReference type="GO" id="GO:0008270">
    <property type="term" value="F:zinc ion binding"/>
    <property type="evidence" value="ECO:0007669"/>
    <property type="project" value="UniProtKB-KW"/>
</dbReference>
<evidence type="ECO:0000256" key="2">
    <source>
        <dbReference type="ARBA" id="ARBA00022692"/>
    </source>
</evidence>
<dbReference type="EMBL" id="JABCIY010000205">
    <property type="protein sequence ID" value="KAF7188735.1"/>
    <property type="molecule type" value="Genomic_DNA"/>
</dbReference>
<keyword evidence="3" id="KW-0479">Metal-binding</keyword>
<evidence type="ECO:0000313" key="11">
    <source>
        <dbReference type="EMBL" id="KAF7188735.1"/>
    </source>
</evidence>
<dbReference type="Pfam" id="PF12906">
    <property type="entry name" value="RINGv"/>
    <property type="match status" value="1"/>
</dbReference>
<gene>
    <name evidence="11" type="ORF">HII31_09987</name>
</gene>
<accession>A0A8H6VJ79</accession>
<dbReference type="PROSITE" id="PS51292">
    <property type="entry name" value="ZF_RING_CH"/>
    <property type="match status" value="1"/>
</dbReference>
<sequence length="577" mass="64581">MASMPARQPQRRASRPDVQSQSPTQNRSPVRSRSEDSQTIFVHEQNDDEEHEEQEQKEQTDEASTQVQAATSPSPYNPADDPSIKKCWICFSDETEDTPETSPWRDPCPCALVAHEECLLDWIADMEAPNTRDRRAGITAPKIECPQCKSEITLARPHDIIVEAVRGLERIGSKFIIPASGSALFAALHSISMSVGIHSVYAVFGADDGFRILRPLFVNTIRPPVETYVGRPGEASEQILRVFLDHAVHWRLYLGLPLITPLLVLSRTSIADSILPVLPIVFFASQAHSPDDALDFAQWPPSASFAFAVLPYVRSLYNAYYQRVWAEREKRWLREIQPRSQEQQEGDEAAPGNAEQPGPEQRDGENVFEIRVDGGLWDQWDEEEERLVQEAADRNPPGNPLEQVQEQPDRLIQAQAEPPPDIQDNRPQAQQAQPQAAAANGQQQQNQANANVDRRISFSPTGIAETVIGALLFPTISGLAGEALKLVLPRSWTTPPVQFMQMQTVSGLSFRGPRKAALTGFLQAKWARSLVGGCLFVVCKDALVLYVRWKMAQMHRRRRVVDVDRKKLNAEKASTRT</sequence>
<evidence type="ECO:0000256" key="3">
    <source>
        <dbReference type="ARBA" id="ARBA00022723"/>
    </source>
</evidence>
<dbReference type="InterPro" id="IPR011016">
    <property type="entry name" value="Znf_RING-CH"/>
</dbReference>
<keyword evidence="6 9" id="KW-1133">Transmembrane helix</keyword>
<dbReference type="Proteomes" id="UP000660729">
    <property type="component" value="Unassembled WGS sequence"/>
</dbReference>
<feature type="region of interest" description="Disordered" evidence="8">
    <location>
        <begin position="386"/>
        <end position="450"/>
    </location>
</feature>
<evidence type="ECO:0000256" key="5">
    <source>
        <dbReference type="ARBA" id="ARBA00022833"/>
    </source>
</evidence>
<dbReference type="GO" id="GO:0016020">
    <property type="term" value="C:membrane"/>
    <property type="evidence" value="ECO:0007669"/>
    <property type="project" value="UniProtKB-SubCell"/>
</dbReference>
<feature type="domain" description="RING-CH-type" evidence="10">
    <location>
        <begin position="79"/>
        <end position="155"/>
    </location>
</feature>
<feature type="region of interest" description="Disordered" evidence="8">
    <location>
        <begin position="1"/>
        <end position="80"/>
    </location>
</feature>
<reference evidence="11" key="1">
    <citation type="submission" date="2020-04" db="EMBL/GenBank/DDBJ databases">
        <title>Draft genome resource of the tomato pathogen Pseudocercospora fuligena.</title>
        <authorList>
            <person name="Zaccaron A."/>
        </authorList>
    </citation>
    <scope>NUCLEOTIDE SEQUENCE</scope>
    <source>
        <strain evidence="11">PF001</strain>
    </source>
</reference>
<feature type="compositionally biased region" description="Polar residues" evidence="8">
    <location>
        <begin position="17"/>
        <end position="31"/>
    </location>
</feature>